<accession>I9RNY3</accession>
<dbReference type="HOGENOM" id="CLU_2876497_0_0_10"/>
<evidence type="ECO:0000313" key="2">
    <source>
        <dbReference type="Proteomes" id="UP000003089"/>
    </source>
</evidence>
<sequence length="63" mass="7456">MKVIWLILIILICTGCTNNRKIQQTGLENNLISYSDIMKQNDYHTIFNESMKRGIKKRRLSQK</sequence>
<proteinExistence type="predicted"/>
<gene>
    <name evidence="1" type="ORF">HMPREF1068_03938</name>
</gene>
<keyword evidence="2" id="KW-1185">Reference proteome</keyword>
<evidence type="ECO:0000313" key="1">
    <source>
        <dbReference type="EMBL" id="EIY44651.1"/>
    </source>
</evidence>
<dbReference type="Proteomes" id="UP000003089">
    <property type="component" value="Unassembled WGS sequence"/>
</dbReference>
<dbReference type="EMBL" id="AGXS01000026">
    <property type="protein sequence ID" value="EIY44651.1"/>
    <property type="molecule type" value="Genomic_DNA"/>
</dbReference>
<name>I9RNY3_9BACE</name>
<comment type="caution">
    <text evidence="1">The sequence shown here is derived from an EMBL/GenBank/DDBJ whole genome shotgun (WGS) entry which is preliminary data.</text>
</comment>
<dbReference type="PATRIC" id="fig|997884.3.peg.4041"/>
<organism evidence="1 2">
    <name type="scientific">Bacteroides nordii CL02T12C05</name>
    <dbReference type="NCBI Taxonomy" id="997884"/>
    <lineage>
        <taxon>Bacteria</taxon>
        <taxon>Pseudomonadati</taxon>
        <taxon>Bacteroidota</taxon>
        <taxon>Bacteroidia</taxon>
        <taxon>Bacteroidales</taxon>
        <taxon>Bacteroidaceae</taxon>
        <taxon>Bacteroides</taxon>
    </lineage>
</organism>
<dbReference type="AlphaFoldDB" id="I9RNY3"/>
<protein>
    <submittedName>
        <fullName evidence="1">Uncharacterized protein</fullName>
    </submittedName>
</protein>
<reference evidence="1 2" key="1">
    <citation type="submission" date="2012-02" db="EMBL/GenBank/DDBJ databases">
        <title>The Genome Sequence of Bacteroides nordii CL02T12C05.</title>
        <authorList>
            <consortium name="The Broad Institute Genome Sequencing Platform"/>
            <person name="Earl A."/>
            <person name="Ward D."/>
            <person name="Feldgarden M."/>
            <person name="Gevers D."/>
            <person name="Zitomersky N.L."/>
            <person name="Coyne M.J."/>
            <person name="Comstock L.E."/>
            <person name="Young S.K."/>
            <person name="Zeng Q."/>
            <person name="Gargeya S."/>
            <person name="Fitzgerald M."/>
            <person name="Haas B."/>
            <person name="Abouelleil A."/>
            <person name="Alvarado L."/>
            <person name="Arachchi H.M."/>
            <person name="Berlin A."/>
            <person name="Chapman S.B."/>
            <person name="Gearin G."/>
            <person name="Goldberg J."/>
            <person name="Griggs A."/>
            <person name="Gujja S."/>
            <person name="Hansen M."/>
            <person name="Heiman D."/>
            <person name="Howarth C."/>
            <person name="Larimer J."/>
            <person name="Lui A."/>
            <person name="MacDonald P.J.P."/>
            <person name="McCowen C."/>
            <person name="Montmayeur A."/>
            <person name="Murphy C."/>
            <person name="Neiman D."/>
            <person name="Pearson M."/>
            <person name="Priest M."/>
            <person name="Roberts A."/>
            <person name="Saif S."/>
            <person name="Shea T."/>
            <person name="Sisk P."/>
            <person name="Stolte C."/>
            <person name="Sykes S."/>
            <person name="Wortman J."/>
            <person name="Nusbaum C."/>
            <person name="Birren B."/>
        </authorList>
    </citation>
    <scope>NUCLEOTIDE SEQUENCE [LARGE SCALE GENOMIC DNA]</scope>
    <source>
        <strain evidence="1 2">CL02T12C05</strain>
    </source>
</reference>